<evidence type="ECO:0000256" key="11">
    <source>
        <dbReference type="ARBA" id="ARBA00048802"/>
    </source>
</evidence>
<evidence type="ECO:0000259" key="15">
    <source>
        <dbReference type="Pfam" id="PF01207"/>
    </source>
</evidence>
<dbReference type="NCBIfam" id="TIGR00737">
    <property type="entry name" value="nifR3_yhdG"/>
    <property type="match status" value="1"/>
</dbReference>
<evidence type="ECO:0000256" key="5">
    <source>
        <dbReference type="ARBA" id="ARBA00022643"/>
    </source>
</evidence>
<dbReference type="PANTHER" id="PTHR45846">
    <property type="entry name" value="TRNA-DIHYDROURIDINE(47) SYNTHASE [NAD(P)(+)]-LIKE"/>
    <property type="match status" value="1"/>
</dbReference>
<feature type="binding site" evidence="14">
    <location>
        <begin position="226"/>
        <end position="227"/>
    </location>
    <ligand>
        <name>FMN</name>
        <dbReference type="ChEBI" id="CHEBI:58210"/>
    </ligand>
</feature>
<evidence type="ECO:0000256" key="14">
    <source>
        <dbReference type="PIRSR" id="PIRSR006621-2"/>
    </source>
</evidence>
<dbReference type="EC" id="1.3.1.-" evidence="12"/>
<evidence type="ECO:0000256" key="9">
    <source>
        <dbReference type="ARBA" id="ARBA00023002"/>
    </source>
</evidence>
<evidence type="ECO:0000313" key="16">
    <source>
        <dbReference type="EMBL" id="QBE95068.1"/>
    </source>
</evidence>
<comment type="catalytic activity">
    <reaction evidence="11">
        <text>a 5,6-dihydrouridine in tRNA + NAD(+) = a uridine in tRNA + NADH + H(+)</text>
        <dbReference type="Rhea" id="RHEA:54452"/>
        <dbReference type="Rhea" id="RHEA-COMP:13339"/>
        <dbReference type="Rhea" id="RHEA-COMP:13887"/>
        <dbReference type="ChEBI" id="CHEBI:15378"/>
        <dbReference type="ChEBI" id="CHEBI:57540"/>
        <dbReference type="ChEBI" id="CHEBI:57945"/>
        <dbReference type="ChEBI" id="CHEBI:65315"/>
        <dbReference type="ChEBI" id="CHEBI:74443"/>
    </reaction>
</comment>
<comment type="catalytic activity">
    <reaction evidence="10">
        <text>a 5,6-dihydrouridine in tRNA + NADP(+) = a uridine in tRNA + NADPH + H(+)</text>
        <dbReference type="Rhea" id="RHEA:23624"/>
        <dbReference type="Rhea" id="RHEA-COMP:13339"/>
        <dbReference type="Rhea" id="RHEA-COMP:13887"/>
        <dbReference type="ChEBI" id="CHEBI:15378"/>
        <dbReference type="ChEBI" id="CHEBI:57783"/>
        <dbReference type="ChEBI" id="CHEBI:58349"/>
        <dbReference type="ChEBI" id="CHEBI:65315"/>
        <dbReference type="ChEBI" id="CHEBI:74443"/>
    </reaction>
</comment>
<evidence type="ECO:0000256" key="12">
    <source>
        <dbReference type="PIRNR" id="PIRNR006621"/>
    </source>
</evidence>
<keyword evidence="3" id="KW-0820">tRNA-binding</keyword>
<dbReference type="InterPro" id="IPR035587">
    <property type="entry name" value="DUS-like_FMN-bd"/>
</dbReference>
<keyword evidence="7" id="KW-0521">NADP</keyword>
<feature type="binding site" evidence="14">
    <location>
        <position position="72"/>
    </location>
    <ligand>
        <name>FMN</name>
        <dbReference type="ChEBI" id="CHEBI:58210"/>
    </ligand>
</feature>
<feature type="binding site" evidence="14">
    <location>
        <position position="171"/>
    </location>
    <ligand>
        <name>FMN</name>
        <dbReference type="ChEBI" id="CHEBI:58210"/>
    </ligand>
</feature>
<dbReference type="GO" id="GO:0050660">
    <property type="term" value="F:flavin adenine dinucleotide binding"/>
    <property type="evidence" value="ECO:0007669"/>
    <property type="project" value="InterPro"/>
</dbReference>
<dbReference type="Gene3D" id="1.10.1200.80">
    <property type="entry name" value="Putative flavin oxidoreducatase, domain 2"/>
    <property type="match status" value="1"/>
</dbReference>
<dbReference type="InterPro" id="IPR018517">
    <property type="entry name" value="tRNA_hU_synthase_CS"/>
</dbReference>
<evidence type="ECO:0000256" key="13">
    <source>
        <dbReference type="PIRSR" id="PIRSR006621-1"/>
    </source>
</evidence>
<organism evidence="16 17">
    <name type="scientific">Blautia producta</name>
    <dbReference type="NCBI Taxonomy" id="33035"/>
    <lineage>
        <taxon>Bacteria</taxon>
        <taxon>Bacillati</taxon>
        <taxon>Bacillota</taxon>
        <taxon>Clostridia</taxon>
        <taxon>Lachnospirales</taxon>
        <taxon>Lachnospiraceae</taxon>
        <taxon>Blautia</taxon>
    </lineage>
</organism>
<evidence type="ECO:0000256" key="1">
    <source>
        <dbReference type="ARBA" id="ARBA00001917"/>
    </source>
</evidence>
<proteinExistence type="inferred from homology"/>
<dbReference type="AlphaFoldDB" id="A0A4V0Z700"/>
<dbReference type="EMBL" id="CP035945">
    <property type="protein sequence ID" value="QBE95068.1"/>
    <property type="molecule type" value="Genomic_DNA"/>
</dbReference>
<reference evidence="16 17" key="1">
    <citation type="submission" date="2019-01" db="EMBL/GenBank/DDBJ databases">
        <title>PMF-metabolizing Aryl O-demethylase.</title>
        <authorList>
            <person name="Kim M."/>
        </authorList>
    </citation>
    <scope>NUCLEOTIDE SEQUENCE [LARGE SCALE GENOMIC DNA]</scope>
    <source>
        <strain evidence="16 17">PMF1</strain>
    </source>
</reference>
<evidence type="ECO:0000256" key="3">
    <source>
        <dbReference type="ARBA" id="ARBA00022555"/>
    </source>
</evidence>
<keyword evidence="8" id="KW-0694">RNA-binding</keyword>
<evidence type="ECO:0000256" key="7">
    <source>
        <dbReference type="ARBA" id="ARBA00022857"/>
    </source>
</evidence>
<keyword evidence="14" id="KW-0547">Nucleotide-binding</keyword>
<evidence type="ECO:0000313" key="17">
    <source>
        <dbReference type="Proteomes" id="UP000289794"/>
    </source>
</evidence>
<comment type="cofactor">
    <cofactor evidence="1 12 14">
        <name>FMN</name>
        <dbReference type="ChEBI" id="CHEBI:58210"/>
    </cofactor>
</comment>
<keyword evidence="6 12" id="KW-0819">tRNA processing</keyword>
<keyword evidence="5 12" id="KW-0288">FMN</keyword>
<dbReference type="InterPro" id="IPR024036">
    <property type="entry name" value="tRNA-dHydroUridine_Synthase_C"/>
</dbReference>
<feature type="active site" description="Proton donor" evidence="13">
    <location>
        <position position="102"/>
    </location>
</feature>
<name>A0A4V0Z700_9FIRM</name>
<keyword evidence="4 12" id="KW-0285">Flavoprotein</keyword>
<dbReference type="CDD" id="cd02801">
    <property type="entry name" value="DUS_like_FMN"/>
    <property type="match status" value="1"/>
</dbReference>
<evidence type="ECO:0000256" key="2">
    <source>
        <dbReference type="ARBA" id="ARBA00002790"/>
    </source>
</evidence>
<accession>A0A4V0Z700</accession>
<evidence type="ECO:0000256" key="8">
    <source>
        <dbReference type="ARBA" id="ARBA00022884"/>
    </source>
</evidence>
<evidence type="ECO:0000256" key="4">
    <source>
        <dbReference type="ARBA" id="ARBA00022630"/>
    </source>
</evidence>
<dbReference type="Pfam" id="PF01207">
    <property type="entry name" value="Dus"/>
    <property type="match status" value="1"/>
</dbReference>
<dbReference type="InterPro" id="IPR004652">
    <property type="entry name" value="DusB-like"/>
</dbReference>
<dbReference type="InterPro" id="IPR013785">
    <property type="entry name" value="Aldolase_TIM"/>
</dbReference>
<dbReference type="GO" id="GO:0017150">
    <property type="term" value="F:tRNA dihydrouridine synthase activity"/>
    <property type="evidence" value="ECO:0007669"/>
    <property type="project" value="InterPro"/>
</dbReference>
<keyword evidence="9 12" id="KW-0560">Oxidoreductase</keyword>
<dbReference type="RefSeq" id="WP_130179746.1">
    <property type="nucleotide sequence ID" value="NZ_CP035945.1"/>
</dbReference>
<comment type="function">
    <text evidence="2 12">Catalyzes the synthesis of 5,6-dihydrouridine (D), a modified base found in the D-loop of most tRNAs, via the reduction of the C5-C6 double bond in target uridines.</text>
</comment>
<dbReference type="Gene3D" id="3.20.20.70">
    <property type="entry name" value="Aldolase class I"/>
    <property type="match status" value="1"/>
</dbReference>
<dbReference type="PANTHER" id="PTHR45846:SF1">
    <property type="entry name" value="TRNA-DIHYDROURIDINE(47) SYNTHASE [NAD(P)(+)]-LIKE"/>
    <property type="match status" value="1"/>
</dbReference>
<comment type="similarity">
    <text evidence="12">Belongs to the dus family.</text>
</comment>
<gene>
    <name evidence="16" type="primary">dus_1</name>
    <name evidence="16" type="ORF">PMF13cell1_00569</name>
</gene>
<evidence type="ECO:0000256" key="10">
    <source>
        <dbReference type="ARBA" id="ARBA00048205"/>
    </source>
</evidence>
<dbReference type="InterPro" id="IPR001269">
    <property type="entry name" value="DUS_fam"/>
</dbReference>
<feature type="binding site" evidence="14">
    <location>
        <position position="141"/>
    </location>
    <ligand>
        <name>FMN</name>
        <dbReference type="ChEBI" id="CHEBI:58210"/>
    </ligand>
</feature>
<dbReference type="GO" id="GO:0000049">
    <property type="term" value="F:tRNA binding"/>
    <property type="evidence" value="ECO:0007669"/>
    <property type="project" value="UniProtKB-KW"/>
</dbReference>
<dbReference type="SUPFAM" id="SSF51395">
    <property type="entry name" value="FMN-linked oxidoreductases"/>
    <property type="match status" value="1"/>
</dbReference>
<dbReference type="PIRSF" id="PIRSF006621">
    <property type="entry name" value="Dus"/>
    <property type="match status" value="1"/>
</dbReference>
<protein>
    <recommendedName>
        <fullName evidence="12">tRNA-dihydrouridine synthase</fullName>
        <ecNumber evidence="12">1.3.1.-</ecNumber>
    </recommendedName>
</protein>
<dbReference type="KEGG" id="bpro:PMF13cell1_00569"/>
<sequence>MKLTIGNVTLENNLILAPMAGVTDLPFRLLCREQGAGLLCTEMVSAKAIYFKNKNTKSLMQILPQERPVSLQLFGSEPELMGFIAGQIEEQPFDILDINMGCPVPKVVNNGEGSALMKNPRLVGEIVKKVASSIKKPLTVKIRKGFTEESVNAVEIAKIIEDAGAAAVAVHGRTREQYYSGKADWDIIRRVKEAVSIPVIGNGDVDSPESARRLLEETGCDGIMIGRAARGNPWIFSRIHSYLENGTIPEPPSVSDVREMILKHARLQLEHKGEYTGMREMRKHIAWYTAGMPHSASVRRQVNEIETYEQLQRLVESF</sequence>
<dbReference type="PROSITE" id="PS01136">
    <property type="entry name" value="UPF0034"/>
    <property type="match status" value="1"/>
</dbReference>
<evidence type="ECO:0000256" key="6">
    <source>
        <dbReference type="ARBA" id="ARBA00022694"/>
    </source>
</evidence>
<dbReference type="Proteomes" id="UP000289794">
    <property type="component" value="Chromosome"/>
</dbReference>
<feature type="domain" description="DUS-like FMN-binding" evidence="15">
    <location>
        <begin position="15"/>
        <end position="312"/>
    </location>
</feature>
<feature type="binding site" evidence="14">
    <location>
        <begin position="18"/>
        <end position="20"/>
    </location>
    <ligand>
        <name>FMN</name>
        <dbReference type="ChEBI" id="CHEBI:58210"/>
    </ligand>
</feature>